<proteinExistence type="predicted"/>
<evidence type="ECO:0000256" key="3">
    <source>
        <dbReference type="ARBA" id="ARBA00022982"/>
    </source>
</evidence>
<dbReference type="EMBL" id="CAJRAF010000004">
    <property type="protein sequence ID" value="CAG5018185.1"/>
    <property type="molecule type" value="Genomic_DNA"/>
</dbReference>
<evidence type="ECO:0000256" key="2">
    <source>
        <dbReference type="ARBA" id="ARBA00022723"/>
    </source>
</evidence>
<organism evidence="6 7">
    <name type="scientific">Dyadobacter helix</name>
    <dbReference type="NCBI Taxonomy" id="2822344"/>
    <lineage>
        <taxon>Bacteria</taxon>
        <taxon>Pseudomonadati</taxon>
        <taxon>Bacteroidota</taxon>
        <taxon>Cytophagia</taxon>
        <taxon>Cytophagales</taxon>
        <taxon>Spirosomataceae</taxon>
        <taxon>Dyadobacter</taxon>
    </lineage>
</organism>
<dbReference type="GO" id="GO:0009055">
    <property type="term" value="F:electron transfer activity"/>
    <property type="evidence" value="ECO:0007669"/>
    <property type="project" value="InterPro"/>
</dbReference>
<evidence type="ECO:0000313" key="6">
    <source>
        <dbReference type="EMBL" id="CAG5018185.1"/>
    </source>
</evidence>
<dbReference type="InterPro" id="IPR016024">
    <property type="entry name" value="ARM-type_fold"/>
</dbReference>
<dbReference type="Pfam" id="PF00127">
    <property type="entry name" value="Copper-bind"/>
    <property type="match status" value="1"/>
</dbReference>
<reference evidence="6" key="1">
    <citation type="submission" date="2021-04" db="EMBL/GenBank/DDBJ databases">
        <authorList>
            <person name="Rodrigo-Torres L."/>
            <person name="Arahal R. D."/>
            <person name="Lucena T."/>
        </authorList>
    </citation>
    <scope>NUCLEOTIDE SEQUENCE</scope>
    <source>
        <strain evidence="6">CECT 9275</strain>
    </source>
</reference>
<dbReference type="Gene3D" id="1.25.10.10">
    <property type="entry name" value="Leucine-rich Repeat Variant"/>
    <property type="match status" value="1"/>
</dbReference>
<gene>
    <name evidence="6" type="ORF">DYBT9275_05950</name>
</gene>
<dbReference type="SUPFAM" id="SSF48371">
    <property type="entry name" value="ARM repeat"/>
    <property type="match status" value="1"/>
</dbReference>
<evidence type="ECO:0000256" key="4">
    <source>
        <dbReference type="ARBA" id="ARBA00023008"/>
    </source>
</evidence>
<dbReference type="PROSITE" id="PS00196">
    <property type="entry name" value="COPPER_BLUE"/>
    <property type="match status" value="1"/>
</dbReference>
<dbReference type="Gene3D" id="2.60.40.420">
    <property type="entry name" value="Cupredoxins - blue copper proteins"/>
    <property type="match status" value="1"/>
</dbReference>
<dbReference type="InterPro" id="IPR050845">
    <property type="entry name" value="Cu-binding_ET"/>
</dbReference>
<keyword evidence="7" id="KW-1185">Reference proteome</keyword>
<dbReference type="InterPro" id="IPR008972">
    <property type="entry name" value="Cupredoxin"/>
</dbReference>
<accession>A0A916JJ61</accession>
<evidence type="ECO:0000256" key="1">
    <source>
        <dbReference type="ARBA" id="ARBA00022448"/>
    </source>
</evidence>
<dbReference type="InterPro" id="IPR028871">
    <property type="entry name" value="BlueCu_1_BS"/>
</dbReference>
<dbReference type="Pfam" id="PF13646">
    <property type="entry name" value="HEAT_2"/>
    <property type="match status" value="1"/>
</dbReference>
<dbReference type="GO" id="GO:0005507">
    <property type="term" value="F:copper ion binding"/>
    <property type="evidence" value="ECO:0007669"/>
    <property type="project" value="InterPro"/>
</dbReference>
<evidence type="ECO:0000313" key="7">
    <source>
        <dbReference type="Proteomes" id="UP000680038"/>
    </source>
</evidence>
<dbReference type="PANTHER" id="PTHR38439">
    <property type="entry name" value="AURACYANIN-B"/>
    <property type="match status" value="1"/>
</dbReference>
<dbReference type="Proteomes" id="UP000680038">
    <property type="component" value="Unassembled WGS sequence"/>
</dbReference>
<dbReference type="CDD" id="cd04233">
    <property type="entry name" value="Auracyanin"/>
    <property type="match status" value="1"/>
</dbReference>
<sequence>MGNLKAYEDRFRYRTRLVLREKAPEVLFPEIQKWLAALDKNDEQYEHHLLEALWLYQDFDIVEEKLLKRLLNAKQYEARTAAVKVLRYWHDRIPGALALMKTAVNDPSPRVRLEAVVALSFFNSEEAFLAATDVFNYPTDYYLDYAARETFTFLKPVWLAYFQKNGNFIANRGHLSGYLLNLASKKELARLPQTTEVLTSLLSRTDTDLSDKKEAVAALAKSRKVSTVNVLLETVGSASDKAQAELILILQESDPAVLQEHKQELIRLIREDSSRVVRAGAYAAIVTAEKSDRSVSEIAQENDAHLADYLTGLSYLADPALKVSFYNKVKKLATGTSRTAADKEGIQSPHFPARSSAYTLLLRLPVHTDEKPEIFRNYLAYLATTPEGLQSSALFVNAMADARKLIKEIPLPYQAEAMQALESLGTMEIKLAAVEAKMAFDKDRFTVKAGKKVSLIFENKDLMPHNVLVVGQGSAEKVGEAADAMANLKNGFEKNFVPEIPEVLFATPLVNAGKSYQLNFTAPEKRGEYPFICSFPGHWRVMKGIMIVE</sequence>
<dbReference type="PANTHER" id="PTHR38439:SF2">
    <property type="entry name" value="OUTER MEMBRANE PROTEIN H.8"/>
    <property type="match status" value="1"/>
</dbReference>
<comment type="caution">
    <text evidence="6">The sequence shown here is derived from an EMBL/GenBank/DDBJ whole genome shotgun (WGS) entry which is preliminary data.</text>
</comment>
<protein>
    <recommendedName>
        <fullName evidence="5">Blue (type 1) copper domain-containing protein</fullName>
    </recommendedName>
</protein>
<dbReference type="SUPFAM" id="SSF49503">
    <property type="entry name" value="Cupredoxins"/>
    <property type="match status" value="1"/>
</dbReference>
<name>A0A916JJ61_9BACT</name>
<keyword evidence="3" id="KW-0249">Electron transport</keyword>
<dbReference type="AlphaFoldDB" id="A0A916JJ61"/>
<keyword evidence="1" id="KW-0813">Transport</keyword>
<feature type="domain" description="Blue (type 1) copper" evidence="5">
    <location>
        <begin position="428"/>
        <end position="549"/>
    </location>
</feature>
<keyword evidence="4" id="KW-0186">Copper</keyword>
<dbReference type="InterPro" id="IPR011989">
    <property type="entry name" value="ARM-like"/>
</dbReference>
<dbReference type="InterPro" id="IPR000923">
    <property type="entry name" value="BlueCu_1"/>
</dbReference>
<keyword evidence="2" id="KW-0479">Metal-binding</keyword>
<evidence type="ECO:0000259" key="5">
    <source>
        <dbReference type="Pfam" id="PF00127"/>
    </source>
</evidence>